<accession>T0ZHQ8</accession>
<reference evidence="1" key="2">
    <citation type="journal article" date="2014" name="ISME J.">
        <title>Microbial stratification in low pH oxic and suboxic macroscopic growths along an acid mine drainage.</title>
        <authorList>
            <person name="Mendez-Garcia C."/>
            <person name="Mesa V."/>
            <person name="Sprenger R.R."/>
            <person name="Richter M."/>
            <person name="Diez M.S."/>
            <person name="Solano J."/>
            <person name="Bargiela R."/>
            <person name="Golyshina O.V."/>
            <person name="Manteca A."/>
            <person name="Ramos J.L."/>
            <person name="Gallego J.R."/>
            <person name="Llorente I."/>
            <person name="Martins Dos Santos V.A."/>
            <person name="Jensen O.N."/>
            <person name="Pelaez A.I."/>
            <person name="Sanchez J."/>
            <person name="Ferrer M."/>
        </authorList>
    </citation>
    <scope>NUCLEOTIDE SEQUENCE</scope>
</reference>
<feature type="non-terminal residue" evidence="1">
    <location>
        <position position="1"/>
    </location>
</feature>
<gene>
    <name evidence="1" type="ORF">B2A_15000</name>
</gene>
<proteinExistence type="predicted"/>
<organism evidence="1">
    <name type="scientific">mine drainage metagenome</name>
    <dbReference type="NCBI Taxonomy" id="410659"/>
    <lineage>
        <taxon>unclassified sequences</taxon>
        <taxon>metagenomes</taxon>
        <taxon>ecological metagenomes</taxon>
    </lineage>
</organism>
<reference evidence="1" key="1">
    <citation type="submission" date="2013-08" db="EMBL/GenBank/DDBJ databases">
        <authorList>
            <person name="Mendez C."/>
            <person name="Richter M."/>
            <person name="Ferrer M."/>
            <person name="Sanchez J."/>
        </authorList>
    </citation>
    <scope>NUCLEOTIDE SEQUENCE</scope>
</reference>
<dbReference type="EMBL" id="AUZZ01010914">
    <property type="protein sequence ID" value="EQD28289.1"/>
    <property type="molecule type" value="Genomic_DNA"/>
</dbReference>
<evidence type="ECO:0000313" key="1">
    <source>
        <dbReference type="EMBL" id="EQD28289.1"/>
    </source>
</evidence>
<comment type="caution">
    <text evidence="1">The sequence shown here is derived from an EMBL/GenBank/DDBJ whole genome shotgun (WGS) entry which is preliminary data.</text>
</comment>
<dbReference type="AlphaFoldDB" id="T0ZHQ8"/>
<name>T0ZHQ8_9ZZZZ</name>
<protein>
    <submittedName>
        <fullName evidence="1">Uncharacterized protein</fullName>
    </submittedName>
</protein>
<sequence length="57" mass="6427">TLYNAMKAGSLLERAREVLKSYNSQTIDSEKNGTDVDTELNRVCWCSFVGKAKSLRE</sequence>